<comment type="caution">
    <text evidence="1">The sequence shown here is derived from an EMBL/GenBank/DDBJ whole genome shotgun (WGS) entry which is preliminary data.</text>
</comment>
<proteinExistence type="predicted"/>
<organism evidence="1 2">
    <name type="scientific">Daphnia magna</name>
    <dbReference type="NCBI Taxonomy" id="35525"/>
    <lineage>
        <taxon>Eukaryota</taxon>
        <taxon>Metazoa</taxon>
        <taxon>Ecdysozoa</taxon>
        <taxon>Arthropoda</taxon>
        <taxon>Crustacea</taxon>
        <taxon>Branchiopoda</taxon>
        <taxon>Diplostraca</taxon>
        <taxon>Cladocera</taxon>
        <taxon>Anomopoda</taxon>
        <taxon>Daphniidae</taxon>
        <taxon>Daphnia</taxon>
    </lineage>
</organism>
<sequence>MTLQAVGDVSRLLQFNSIVIDDEIILINQLLDDLVRIRSSWNELLSESKLVAESLGFEEDFEVKRTRKAKRHHDEPPNTAYFHDGAEKKFEVSVFNVGLDHLIQQIRSRFEVVKEVSARFDFIWSGKNLTNPALCVHHSDTVLQPICRCSILPYPTHVQMVNRITLSKHLQLLM</sequence>
<gene>
    <name evidence="1" type="ORF">APZ42_032402</name>
</gene>
<name>A0A164M0X5_9CRUS</name>
<reference evidence="1 2" key="1">
    <citation type="submission" date="2016-03" db="EMBL/GenBank/DDBJ databases">
        <title>EvidentialGene: Evidence-directed Construction of Genes on Genomes.</title>
        <authorList>
            <person name="Gilbert D.G."/>
            <person name="Choi J.-H."/>
            <person name="Mockaitis K."/>
            <person name="Colbourne J."/>
            <person name="Pfrender M."/>
        </authorList>
    </citation>
    <scope>NUCLEOTIDE SEQUENCE [LARGE SCALE GENOMIC DNA]</scope>
    <source>
        <strain evidence="1 2">Xinb3</strain>
        <tissue evidence="1">Complete organism</tissue>
    </source>
</reference>
<dbReference type="EMBL" id="LRGB01003114">
    <property type="protein sequence ID" value="KZS04618.1"/>
    <property type="molecule type" value="Genomic_DNA"/>
</dbReference>
<dbReference type="OrthoDB" id="6381264at2759"/>
<keyword evidence="2" id="KW-1185">Reference proteome</keyword>
<evidence type="ECO:0000313" key="2">
    <source>
        <dbReference type="Proteomes" id="UP000076858"/>
    </source>
</evidence>
<dbReference type="Proteomes" id="UP000076858">
    <property type="component" value="Unassembled WGS sequence"/>
</dbReference>
<accession>A0A164M0X5</accession>
<dbReference type="AlphaFoldDB" id="A0A164M0X5"/>
<evidence type="ECO:0000313" key="1">
    <source>
        <dbReference type="EMBL" id="KZS04618.1"/>
    </source>
</evidence>
<protein>
    <submittedName>
        <fullName evidence="1">Uncharacterized protein</fullName>
    </submittedName>
</protein>